<reference evidence="1" key="1">
    <citation type="submission" date="2022-10" db="EMBL/GenBank/DDBJ databases">
        <title>Fusarium specimens isolated from Avocado Roots.</title>
        <authorList>
            <person name="Stajich J."/>
            <person name="Roper C."/>
            <person name="Heimlech-Rivalta G."/>
        </authorList>
    </citation>
    <scope>NUCLEOTIDE SEQUENCE</scope>
    <source>
        <strain evidence="1">CF00143</strain>
    </source>
</reference>
<gene>
    <name evidence="1" type="ORF">NW766_006518</name>
</gene>
<evidence type="ECO:0000313" key="1">
    <source>
        <dbReference type="EMBL" id="KAJ4014266.1"/>
    </source>
</evidence>
<dbReference type="EMBL" id="JAPDHF010000008">
    <property type="protein sequence ID" value="KAJ4014266.1"/>
    <property type="molecule type" value="Genomic_DNA"/>
</dbReference>
<proteinExistence type="predicted"/>
<accession>A0A9W8PRS3</accession>
<name>A0A9W8PRS3_9HYPO</name>
<dbReference type="Proteomes" id="UP001152130">
    <property type="component" value="Unassembled WGS sequence"/>
</dbReference>
<organism evidence="1 2">
    <name type="scientific">Fusarium irregulare</name>
    <dbReference type="NCBI Taxonomy" id="2494466"/>
    <lineage>
        <taxon>Eukaryota</taxon>
        <taxon>Fungi</taxon>
        <taxon>Dikarya</taxon>
        <taxon>Ascomycota</taxon>
        <taxon>Pezizomycotina</taxon>
        <taxon>Sordariomycetes</taxon>
        <taxon>Hypocreomycetidae</taxon>
        <taxon>Hypocreales</taxon>
        <taxon>Nectriaceae</taxon>
        <taxon>Fusarium</taxon>
        <taxon>Fusarium incarnatum-equiseti species complex</taxon>
    </lineage>
</organism>
<protein>
    <submittedName>
        <fullName evidence="1">Uncharacterized protein</fullName>
    </submittedName>
</protein>
<evidence type="ECO:0000313" key="2">
    <source>
        <dbReference type="Proteomes" id="UP001152130"/>
    </source>
</evidence>
<keyword evidence="2" id="KW-1185">Reference proteome</keyword>
<dbReference type="AlphaFoldDB" id="A0A9W8PRS3"/>
<sequence>MVCNVIYPKTKTQGVKLHAGSYNYKKYASYGKYNKRDEGVEKREAAGYGTYGSYNYKKYSSYGTYKRTAEWLKSFF</sequence>
<comment type="caution">
    <text evidence="1">The sequence shown here is derived from an EMBL/GenBank/DDBJ whole genome shotgun (WGS) entry which is preliminary data.</text>
</comment>